<gene>
    <name evidence="3" type="ORF">SAMN02745148_02763</name>
</gene>
<sequence>MDVLFVAGNARSLIANRGDLIREMQDSGMEVAAAVPTRDYLPEVRALGITVFPFDMGRTGINPISDLRALVILARLMMQHKPKAVFSYTIKPVIYGSIAARLAQVPRVYSMVTGLGHVFTTSSLRTRIIRLLVTRLYRLGVSCSDVIFFQNPDDENDFTRLGIVRDRRKIVRVNGSGVDTRLFAREPLPRDAPVFLFIGRMLTEKGIAEFVEAATSVKKRHPEARFIAVGPHDASLPHAVKRAQLEQWKSEDVVEFVDGVKDVRPWLAKCSVFVLPSYREGTPRSVLEAMSVGRAIITSDAPGCRETVVDGSNGFLVPPKATKPLAAAMTRFLESPELMTTMGEASRRIAEEKYDVRKVNRVIMGAMKGNEKSIKAPV</sequence>
<organism evidence="3 4">
    <name type="scientific">Modicisalibacter ilicicola DSM 19980</name>
    <dbReference type="NCBI Taxonomy" id="1121942"/>
    <lineage>
        <taxon>Bacteria</taxon>
        <taxon>Pseudomonadati</taxon>
        <taxon>Pseudomonadota</taxon>
        <taxon>Gammaproteobacteria</taxon>
        <taxon>Oceanospirillales</taxon>
        <taxon>Halomonadaceae</taxon>
        <taxon>Modicisalibacter</taxon>
    </lineage>
</organism>
<dbReference type="STRING" id="1121942.SAMN02745148_02763"/>
<dbReference type="AlphaFoldDB" id="A0A1M5C007"/>
<evidence type="ECO:0000259" key="2">
    <source>
        <dbReference type="Pfam" id="PF13579"/>
    </source>
</evidence>
<dbReference type="InterPro" id="IPR050194">
    <property type="entry name" value="Glycosyltransferase_grp1"/>
</dbReference>
<dbReference type="PANTHER" id="PTHR45947">
    <property type="entry name" value="SULFOQUINOVOSYL TRANSFERASE SQD2"/>
    <property type="match status" value="1"/>
</dbReference>
<evidence type="ECO:0000313" key="3">
    <source>
        <dbReference type="EMBL" id="SHF48069.1"/>
    </source>
</evidence>
<dbReference type="InterPro" id="IPR001296">
    <property type="entry name" value="Glyco_trans_1"/>
</dbReference>
<dbReference type="RefSeq" id="WP_217652828.1">
    <property type="nucleotide sequence ID" value="NZ_FQUJ01000012.1"/>
</dbReference>
<dbReference type="SUPFAM" id="SSF53756">
    <property type="entry name" value="UDP-Glycosyltransferase/glycogen phosphorylase"/>
    <property type="match status" value="1"/>
</dbReference>
<keyword evidence="3" id="KW-0808">Transferase</keyword>
<proteinExistence type="predicted"/>
<name>A0A1M5C007_9GAMM</name>
<reference evidence="3 4" key="1">
    <citation type="submission" date="2016-11" db="EMBL/GenBank/DDBJ databases">
        <authorList>
            <person name="Jaros S."/>
            <person name="Januszkiewicz K."/>
            <person name="Wedrychowicz H."/>
        </authorList>
    </citation>
    <scope>NUCLEOTIDE SEQUENCE [LARGE SCALE GENOMIC DNA]</scope>
    <source>
        <strain evidence="3 4">DSM 19980</strain>
    </source>
</reference>
<evidence type="ECO:0000313" key="4">
    <source>
        <dbReference type="Proteomes" id="UP000184346"/>
    </source>
</evidence>
<feature type="domain" description="Glycosyltransferase subfamily 4-like N-terminal" evidence="2">
    <location>
        <begin position="19"/>
        <end position="171"/>
    </location>
</feature>
<keyword evidence="4" id="KW-1185">Reference proteome</keyword>
<dbReference type="PANTHER" id="PTHR45947:SF3">
    <property type="entry name" value="SULFOQUINOVOSYL TRANSFERASE SQD2"/>
    <property type="match status" value="1"/>
</dbReference>
<dbReference type="GO" id="GO:0016757">
    <property type="term" value="F:glycosyltransferase activity"/>
    <property type="evidence" value="ECO:0007669"/>
    <property type="project" value="InterPro"/>
</dbReference>
<accession>A0A1M5C007</accession>
<dbReference type="Proteomes" id="UP000184346">
    <property type="component" value="Unassembled WGS sequence"/>
</dbReference>
<dbReference type="Pfam" id="PF13579">
    <property type="entry name" value="Glyco_trans_4_4"/>
    <property type="match status" value="1"/>
</dbReference>
<dbReference type="EMBL" id="FQUJ01000012">
    <property type="protein sequence ID" value="SHF48069.1"/>
    <property type="molecule type" value="Genomic_DNA"/>
</dbReference>
<protein>
    <submittedName>
        <fullName evidence="3">Glycosyltransferase involved in cell wall bisynthesis</fullName>
    </submittedName>
</protein>
<dbReference type="Pfam" id="PF00534">
    <property type="entry name" value="Glycos_transf_1"/>
    <property type="match status" value="1"/>
</dbReference>
<dbReference type="InterPro" id="IPR028098">
    <property type="entry name" value="Glyco_trans_4-like_N"/>
</dbReference>
<dbReference type="Gene3D" id="3.40.50.2000">
    <property type="entry name" value="Glycogen Phosphorylase B"/>
    <property type="match status" value="2"/>
</dbReference>
<feature type="domain" description="Glycosyl transferase family 1" evidence="1">
    <location>
        <begin position="182"/>
        <end position="348"/>
    </location>
</feature>
<dbReference type="CDD" id="cd03808">
    <property type="entry name" value="GT4_CapM-like"/>
    <property type="match status" value="1"/>
</dbReference>
<evidence type="ECO:0000259" key="1">
    <source>
        <dbReference type="Pfam" id="PF00534"/>
    </source>
</evidence>